<dbReference type="Proteomes" id="UP000248134">
    <property type="component" value="Unassembled WGS sequence"/>
</dbReference>
<dbReference type="EMBL" id="QKQS01000007">
    <property type="protein sequence ID" value="PZA13150.1"/>
    <property type="molecule type" value="Genomic_DNA"/>
</dbReference>
<comment type="caution">
    <text evidence="1">The sequence shown here is derived from an EMBL/GenBank/DDBJ whole genome shotgun (WGS) entry which is preliminary data.</text>
</comment>
<dbReference type="InterPro" id="IPR011660">
    <property type="entry name" value="VapB-like"/>
</dbReference>
<sequence length="83" mass="9321">MHLNIKNDEAHQLATELARMTGESLTAAVTNALREQLAREHRRRQTDQIARRLLKIGGRYAALPDTGRTPDEILGYDENGLPT</sequence>
<proteinExistence type="predicted"/>
<dbReference type="AlphaFoldDB" id="A0A323UNE1"/>
<name>A0A323UNE1_RHOPL</name>
<protein>
    <submittedName>
        <fullName evidence="1">Protein transcription factor</fullName>
    </submittedName>
</protein>
<evidence type="ECO:0000313" key="2">
    <source>
        <dbReference type="Proteomes" id="UP000248134"/>
    </source>
</evidence>
<organism evidence="1 2">
    <name type="scientific">Rhodopseudomonas palustris</name>
    <dbReference type="NCBI Taxonomy" id="1076"/>
    <lineage>
        <taxon>Bacteria</taxon>
        <taxon>Pseudomonadati</taxon>
        <taxon>Pseudomonadota</taxon>
        <taxon>Alphaproteobacteria</taxon>
        <taxon>Hyphomicrobiales</taxon>
        <taxon>Nitrobacteraceae</taxon>
        <taxon>Rhodopseudomonas</taxon>
    </lineage>
</organism>
<dbReference type="RefSeq" id="WP_110784957.1">
    <property type="nucleotide sequence ID" value="NZ_QKQS01000007.1"/>
</dbReference>
<evidence type="ECO:0000313" key="1">
    <source>
        <dbReference type="EMBL" id="PZA13150.1"/>
    </source>
</evidence>
<reference evidence="1 2" key="1">
    <citation type="submission" date="2018-06" db="EMBL/GenBank/DDBJ databases">
        <title>Draft Whole-Genome Sequence of the purple photosynthetic bacterium Rhodospeudomonas palustris XCP.</title>
        <authorList>
            <person name="Rayyan A."/>
            <person name="Meyer T.E."/>
            <person name="Kyndt J.A."/>
        </authorList>
    </citation>
    <scope>NUCLEOTIDE SEQUENCE [LARGE SCALE GENOMIC DNA]</scope>
    <source>
        <strain evidence="1 2">XCP</strain>
    </source>
</reference>
<accession>A0A323UNE1</accession>
<dbReference type="Pfam" id="PF07704">
    <property type="entry name" value="PSK_trans_fac"/>
    <property type="match status" value="1"/>
</dbReference>
<gene>
    <name evidence="1" type="ORF">DNX69_05210</name>
</gene>
<dbReference type="OrthoDB" id="495439at2"/>